<reference evidence="1 2" key="1">
    <citation type="submission" date="2018-10" db="EMBL/GenBank/DDBJ databases">
        <title>Genome sequencing of Arthrobacter oryzae TNB02.</title>
        <authorList>
            <person name="Cho Y.-J."/>
            <person name="Cho A."/>
            <person name="Kim O.-S."/>
        </authorList>
    </citation>
    <scope>NUCLEOTIDE SEQUENCE [LARGE SCALE GENOMIC DNA]</scope>
    <source>
        <strain evidence="1 2">TNB02</strain>
    </source>
</reference>
<dbReference type="EMBL" id="RBED01000141">
    <property type="protein sequence ID" value="RNL49465.1"/>
    <property type="molecule type" value="Genomic_DNA"/>
</dbReference>
<comment type="caution">
    <text evidence="1">The sequence shown here is derived from an EMBL/GenBank/DDBJ whole genome shotgun (WGS) entry which is preliminary data.</text>
</comment>
<dbReference type="InterPro" id="IPR021466">
    <property type="entry name" value="Put_rhamnosyl_transferase"/>
</dbReference>
<dbReference type="OrthoDB" id="4869844at2"/>
<dbReference type="Pfam" id="PF11316">
    <property type="entry name" value="Rhamno_transf"/>
    <property type="match status" value="1"/>
</dbReference>
<accession>A0A3N0BL83</accession>
<organism evidence="1 2">
    <name type="scientific">Arthrobacter oryzae</name>
    <dbReference type="NCBI Taxonomy" id="409290"/>
    <lineage>
        <taxon>Bacteria</taxon>
        <taxon>Bacillati</taxon>
        <taxon>Actinomycetota</taxon>
        <taxon>Actinomycetes</taxon>
        <taxon>Micrococcales</taxon>
        <taxon>Micrococcaceae</taxon>
        <taxon>Arthrobacter</taxon>
    </lineage>
</organism>
<gene>
    <name evidence="1" type="ORF">D7003_18605</name>
</gene>
<dbReference type="AlphaFoldDB" id="A0A3N0BL83"/>
<protein>
    <recommendedName>
        <fullName evidence="3">Rhamnosyltransferase</fullName>
    </recommendedName>
</protein>
<keyword evidence="2" id="KW-1185">Reference proteome</keyword>
<evidence type="ECO:0000313" key="2">
    <source>
        <dbReference type="Proteomes" id="UP000273807"/>
    </source>
</evidence>
<evidence type="ECO:0008006" key="3">
    <source>
        <dbReference type="Google" id="ProtNLM"/>
    </source>
</evidence>
<dbReference type="Proteomes" id="UP000273807">
    <property type="component" value="Unassembled WGS sequence"/>
</dbReference>
<name>A0A3N0BL83_9MICC</name>
<sequence>MIGGAEPHDWVVLKASNTQPVTLELARRWQTSGMLTKKFFGVTRFSLFLPGSAAWKATREGSRQDPDTLHAYLYADERINPRLRIFRDYALPIYAGYAAKHNYTHIVLYSDEMPEKWKAELRAITVLYPFVVLNSEKEHAMSARPIMERKMQEAGAESSAVAWFRVDDDDLLSADYLDQLDRHTTGANRGKGVSFGLGYLGLYADGKFSDYRELHKTMLAQGQAFIGAYDAETRKLSFPKAGNHRISDRITPFIIDSRSPAFLWTQHAGQDTRAAGGDTATVFLEKYKAASASEVGKLFPTLI</sequence>
<evidence type="ECO:0000313" key="1">
    <source>
        <dbReference type="EMBL" id="RNL49465.1"/>
    </source>
</evidence>
<dbReference type="RefSeq" id="WP_123256902.1">
    <property type="nucleotide sequence ID" value="NZ_RBED01000141.1"/>
</dbReference>
<proteinExistence type="predicted"/>